<dbReference type="InterPro" id="IPR036388">
    <property type="entry name" value="WH-like_DNA-bd_sf"/>
</dbReference>
<dbReference type="AlphaFoldDB" id="A0A0N8KMP2"/>
<organism evidence="6 7">
    <name type="scientific">Phormidesmis priestleyi Ana</name>
    <dbReference type="NCBI Taxonomy" id="1666911"/>
    <lineage>
        <taxon>Bacteria</taxon>
        <taxon>Bacillati</taxon>
        <taxon>Cyanobacteriota</taxon>
        <taxon>Cyanophyceae</taxon>
        <taxon>Leptolyngbyales</taxon>
        <taxon>Leptolyngbyaceae</taxon>
        <taxon>Phormidesmis</taxon>
    </lineage>
</organism>
<comment type="caution">
    <text evidence="2">Lacks conserved residue(s) required for the propagation of feature annotation.</text>
</comment>
<name>A0A0N8KMP2_9CYAN</name>
<accession>A0A0N8KMP2</accession>
<evidence type="ECO:0000259" key="5">
    <source>
        <dbReference type="PROSITE" id="PS51755"/>
    </source>
</evidence>
<feature type="DNA-binding region" description="OmpR/PhoB-type" evidence="3">
    <location>
        <begin position="130"/>
        <end position="228"/>
    </location>
</feature>
<dbReference type="Pfam" id="PF00486">
    <property type="entry name" value="Trans_reg_C"/>
    <property type="match status" value="1"/>
</dbReference>
<feature type="domain" description="OmpR/PhoB-type" evidence="5">
    <location>
        <begin position="130"/>
        <end position="228"/>
    </location>
</feature>
<dbReference type="GO" id="GO:0005829">
    <property type="term" value="C:cytosol"/>
    <property type="evidence" value="ECO:0007669"/>
    <property type="project" value="TreeGrafter"/>
</dbReference>
<dbReference type="GO" id="GO:0000156">
    <property type="term" value="F:phosphorelay response regulator activity"/>
    <property type="evidence" value="ECO:0007669"/>
    <property type="project" value="TreeGrafter"/>
</dbReference>
<dbReference type="SMART" id="SM00448">
    <property type="entry name" value="REC"/>
    <property type="match status" value="1"/>
</dbReference>
<dbReference type="GO" id="GO:0032993">
    <property type="term" value="C:protein-DNA complex"/>
    <property type="evidence" value="ECO:0007669"/>
    <property type="project" value="TreeGrafter"/>
</dbReference>
<evidence type="ECO:0000256" key="2">
    <source>
        <dbReference type="PROSITE-ProRule" id="PRU00169"/>
    </source>
</evidence>
<dbReference type="SUPFAM" id="SSF52172">
    <property type="entry name" value="CheY-like"/>
    <property type="match status" value="1"/>
</dbReference>
<feature type="domain" description="Response regulatory" evidence="4">
    <location>
        <begin position="8"/>
        <end position="121"/>
    </location>
</feature>
<dbReference type="PROSITE" id="PS50110">
    <property type="entry name" value="RESPONSE_REGULATORY"/>
    <property type="match status" value="1"/>
</dbReference>
<evidence type="ECO:0000313" key="7">
    <source>
        <dbReference type="Proteomes" id="UP000050465"/>
    </source>
</evidence>
<dbReference type="InterPro" id="IPR039420">
    <property type="entry name" value="WalR-like"/>
</dbReference>
<dbReference type="GO" id="GO:0006355">
    <property type="term" value="P:regulation of DNA-templated transcription"/>
    <property type="evidence" value="ECO:0007669"/>
    <property type="project" value="InterPro"/>
</dbReference>
<dbReference type="GO" id="GO:0000976">
    <property type="term" value="F:transcription cis-regulatory region binding"/>
    <property type="evidence" value="ECO:0007669"/>
    <property type="project" value="TreeGrafter"/>
</dbReference>
<dbReference type="CDD" id="cd00383">
    <property type="entry name" value="trans_reg_C"/>
    <property type="match status" value="1"/>
</dbReference>
<dbReference type="PROSITE" id="PS51755">
    <property type="entry name" value="OMPR_PHOB"/>
    <property type="match status" value="1"/>
</dbReference>
<dbReference type="SUPFAM" id="SSF46894">
    <property type="entry name" value="C-terminal effector domain of the bipartite response regulators"/>
    <property type="match status" value="1"/>
</dbReference>
<evidence type="ECO:0000256" key="1">
    <source>
        <dbReference type="ARBA" id="ARBA00023125"/>
    </source>
</evidence>
<dbReference type="Gene3D" id="6.10.250.690">
    <property type="match status" value="1"/>
</dbReference>
<dbReference type="Gene3D" id="1.10.10.10">
    <property type="entry name" value="Winged helix-like DNA-binding domain superfamily/Winged helix DNA-binding domain"/>
    <property type="match status" value="1"/>
</dbReference>
<keyword evidence="1 3" id="KW-0238">DNA-binding</keyword>
<evidence type="ECO:0000313" key="6">
    <source>
        <dbReference type="EMBL" id="KPQ34290.1"/>
    </source>
</evidence>
<dbReference type="EMBL" id="LJZR01000021">
    <property type="protein sequence ID" value="KPQ34290.1"/>
    <property type="molecule type" value="Genomic_DNA"/>
</dbReference>
<dbReference type="InterPro" id="IPR001867">
    <property type="entry name" value="OmpR/PhoB-type_DNA-bd"/>
</dbReference>
<dbReference type="SMART" id="SM00862">
    <property type="entry name" value="Trans_reg_C"/>
    <property type="match status" value="1"/>
</dbReference>
<reference evidence="6 7" key="1">
    <citation type="submission" date="2015-09" db="EMBL/GenBank/DDBJ databases">
        <title>Identification and resolution of microdiversity through metagenomic sequencing of parallel consortia.</title>
        <authorList>
            <person name="Nelson W.C."/>
            <person name="Romine M.F."/>
            <person name="Lindemann S.R."/>
        </authorList>
    </citation>
    <scope>NUCLEOTIDE SEQUENCE [LARGE SCALE GENOMIC DNA]</scope>
    <source>
        <strain evidence="6">Ana</strain>
    </source>
</reference>
<dbReference type="CDD" id="cd17574">
    <property type="entry name" value="REC_OmpR"/>
    <property type="match status" value="1"/>
</dbReference>
<dbReference type="Proteomes" id="UP000050465">
    <property type="component" value="Unassembled WGS sequence"/>
</dbReference>
<dbReference type="Pfam" id="PF00072">
    <property type="entry name" value="Response_reg"/>
    <property type="match status" value="1"/>
</dbReference>
<dbReference type="Gene3D" id="3.40.50.2300">
    <property type="match status" value="1"/>
</dbReference>
<dbReference type="InterPro" id="IPR001789">
    <property type="entry name" value="Sig_transdc_resp-reg_receiver"/>
</dbReference>
<sequence length="268" mass="30192">MNAPNDVHVQVIESNLNLRSLLSWNLQQAGYKVQQCTDIVSARDGFQAHQPSLVVLEAEFANGQGLQLCQWLRHQGHPLILMLSARIAETDVVTGLRAGADDYLKKPFGMQEFLARIESLARRSRHTATPLAIDFGDLHIDLVQRRVRYAGQFIDLTPQEFSLLYVLTQAEGEPLSRIDLLQRAWPDAIDNPRTVDTHVLSLRKKIELDPRHPDLIQTVRNVGYRICVGSSSDREGELAHESTRKREAHHQKVEAMAIASMGKQSRPA</sequence>
<evidence type="ECO:0000259" key="4">
    <source>
        <dbReference type="PROSITE" id="PS50110"/>
    </source>
</evidence>
<dbReference type="PATRIC" id="fig|1666911.3.peg.352"/>
<gene>
    <name evidence="6" type="ORF">HLUCCA11_15335</name>
</gene>
<dbReference type="FunFam" id="1.10.10.10:FF:000457">
    <property type="entry name" value="Two component transcriptional regulator NrrA"/>
    <property type="match status" value="1"/>
</dbReference>
<dbReference type="InterPro" id="IPR016032">
    <property type="entry name" value="Sig_transdc_resp-reg_C-effctor"/>
</dbReference>
<dbReference type="InterPro" id="IPR011006">
    <property type="entry name" value="CheY-like_superfamily"/>
</dbReference>
<dbReference type="PANTHER" id="PTHR48111">
    <property type="entry name" value="REGULATOR OF RPOS"/>
    <property type="match status" value="1"/>
</dbReference>
<comment type="caution">
    <text evidence="6">The sequence shown here is derived from an EMBL/GenBank/DDBJ whole genome shotgun (WGS) entry which is preliminary data.</text>
</comment>
<dbReference type="STRING" id="1666911.HLUCCA11_15335"/>
<proteinExistence type="predicted"/>
<protein>
    <submittedName>
        <fullName evidence="6">Two-component system, OmpR family, response regulator</fullName>
    </submittedName>
</protein>
<evidence type="ECO:0000256" key="3">
    <source>
        <dbReference type="PROSITE-ProRule" id="PRU01091"/>
    </source>
</evidence>
<dbReference type="PANTHER" id="PTHR48111:SF68">
    <property type="entry name" value="OMPR SUBFAMILY"/>
    <property type="match status" value="1"/>
</dbReference>